<evidence type="ECO:0000313" key="2">
    <source>
        <dbReference type="EMBL" id="CAL1674302.1"/>
    </source>
</evidence>
<name>A0AAV2N3C3_9HYME</name>
<gene>
    <name evidence="2" type="ORF">LPLAT_LOCUS994</name>
</gene>
<dbReference type="SUPFAM" id="SSF47565">
    <property type="entry name" value="Insect pheromone/odorant-binding proteins"/>
    <property type="match status" value="1"/>
</dbReference>
<proteinExistence type="predicted"/>
<organism evidence="2 3">
    <name type="scientific">Lasius platythorax</name>
    <dbReference type="NCBI Taxonomy" id="488582"/>
    <lineage>
        <taxon>Eukaryota</taxon>
        <taxon>Metazoa</taxon>
        <taxon>Ecdysozoa</taxon>
        <taxon>Arthropoda</taxon>
        <taxon>Hexapoda</taxon>
        <taxon>Insecta</taxon>
        <taxon>Pterygota</taxon>
        <taxon>Neoptera</taxon>
        <taxon>Endopterygota</taxon>
        <taxon>Hymenoptera</taxon>
        <taxon>Apocrita</taxon>
        <taxon>Aculeata</taxon>
        <taxon>Formicoidea</taxon>
        <taxon>Formicidae</taxon>
        <taxon>Formicinae</taxon>
        <taxon>Lasius</taxon>
        <taxon>Lasius</taxon>
    </lineage>
</organism>
<protein>
    <submittedName>
        <fullName evidence="2">Uncharacterized protein</fullName>
    </submittedName>
</protein>
<dbReference type="Gene3D" id="1.10.238.20">
    <property type="entry name" value="Pheromone/general odorant binding protein domain"/>
    <property type="match status" value="1"/>
</dbReference>
<evidence type="ECO:0000313" key="3">
    <source>
        <dbReference type="Proteomes" id="UP001497644"/>
    </source>
</evidence>
<keyword evidence="1" id="KW-0732">Signal</keyword>
<dbReference type="EMBL" id="OZ034824">
    <property type="protein sequence ID" value="CAL1674302.1"/>
    <property type="molecule type" value="Genomic_DNA"/>
</dbReference>
<sequence length="155" mass="17687">MKRIALLVLALAVNVIAEEIETIQQVATNFETDVETIQICLSEAGTTVEEMHIAKQKWQEIKADESIDEETKESFTIHGRFIACILEKKDMMKDSKLVLDKIQEEVDKEQNVAVNKEVLTKCVTSLNEDAEITREERAFEFMFCVTNCQTNVAEK</sequence>
<dbReference type="AlphaFoldDB" id="A0AAV2N3C3"/>
<feature type="chain" id="PRO_5043461061" evidence="1">
    <location>
        <begin position="18"/>
        <end position="155"/>
    </location>
</feature>
<dbReference type="Proteomes" id="UP001497644">
    <property type="component" value="Chromosome 1"/>
</dbReference>
<dbReference type="InterPro" id="IPR036728">
    <property type="entry name" value="PBP_GOBP_sf"/>
</dbReference>
<dbReference type="GO" id="GO:0005549">
    <property type="term" value="F:odorant binding"/>
    <property type="evidence" value="ECO:0007669"/>
    <property type="project" value="InterPro"/>
</dbReference>
<keyword evidence="3" id="KW-1185">Reference proteome</keyword>
<evidence type="ECO:0000256" key="1">
    <source>
        <dbReference type="SAM" id="SignalP"/>
    </source>
</evidence>
<reference evidence="2 3" key="1">
    <citation type="submission" date="2024-04" db="EMBL/GenBank/DDBJ databases">
        <authorList>
            <consortium name="Molecular Ecology Group"/>
        </authorList>
    </citation>
    <scope>NUCLEOTIDE SEQUENCE [LARGE SCALE GENOMIC DNA]</scope>
</reference>
<dbReference type="CDD" id="cd23992">
    <property type="entry name" value="PBP_GOBP"/>
    <property type="match status" value="1"/>
</dbReference>
<accession>A0AAV2N3C3</accession>
<feature type="signal peptide" evidence="1">
    <location>
        <begin position="1"/>
        <end position="17"/>
    </location>
</feature>